<evidence type="ECO:0000259" key="2">
    <source>
        <dbReference type="Pfam" id="PF02517"/>
    </source>
</evidence>
<feature type="transmembrane region" description="Helical" evidence="1">
    <location>
        <begin position="42"/>
        <end position="64"/>
    </location>
</feature>
<evidence type="ECO:0000313" key="3">
    <source>
        <dbReference type="EMBL" id="MDQ7248510.1"/>
    </source>
</evidence>
<name>A0ABU0YLC1_9PROT</name>
<proteinExistence type="predicted"/>
<accession>A0ABU0YLC1</accession>
<keyword evidence="4" id="KW-1185">Reference proteome</keyword>
<dbReference type="Pfam" id="PF02517">
    <property type="entry name" value="Rce1-like"/>
    <property type="match status" value="1"/>
</dbReference>
<evidence type="ECO:0000313" key="4">
    <source>
        <dbReference type="Proteomes" id="UP001230156"/>
    </source>
</evidence>
<gene>
    <name evidence="3" type="ORF">Q8A70_12570</name>
</gene>
<protein>
    <submittedName>
        <fullName evidence="3">CPBP family intramembrane glutamic endopeptidase</fullName>
        <ecNumber evidence="3">3.4.-.-</ecNumber>
    </submittedName>
</protein>
<dbReference type="RefSeq" id="WP_379955990.1">
    <property type="nucleotide sequence ID" value="NZ_JAUYVI010000004.1"/>
</dbReference>
<evidence type="ECO:0000256" key="1">
    <source>
        <dbReference type="SAM" id="Phobius"/>
    </source>
</evidence>
<feature type="domain" description="CAAX prenyl protease 2/Lysostaphin resistance protein A-like" evidence="2">
    <location>
        <begin position="121"/>
        <end position="211"/>
    </location>
</feature>
<keyword evidence="1" id="KW-0472">Membrane</keyword>
<sequence length="214" mass="23174">MASAGNGQQFAASRAIIGWMIAATGAEVMSQLIRLQQTEPPAWLFCDYAGRLAALALLAANPAVRGVVYRAEPLKISLAIVINWGLLLIPICGAAIVAGHVYAAYLPTFRLGTYPRPDGWLLIFDLTFGLALVALHEEIVLRRAMRLALGGLGDGRAMTAVSSLLFGGYHWWTGVPNMIFAGVFGVFAMLLFRRTGALWPVVVLHFMVDLICFI</sequence>
<dbReference type="InterPro" id="IPR003675">
    <property type="entry name" value="Rce1/LyrA-like_dom"/>
</dbReference>
<feature type="transmembrane region" description="Helical" evidence="1">
    <location>
        <begin position="175"/>
        <end position="192"/>
    </location>
</feature>
<dbReference type="GO" id="GO:0016787">
    <property type="term" value="F:hydrolase activity"/>
    <property type="evidence" value="ECO:0007669"/>
    <property type="project" value="UniProtKB-KW"/>
</dbReference>
<reference evidence="4" key="1">
    <citation type="submission" date="2023-08" db="EMBL/GenBank/DDBJ databases">
        <title>Rhodospirillaceae gen. nov., a novel taxon isolated from the Yangtze River Yuezi River estuary sludge.</title>
        <authorList>
            <person name="Ruan L."/>
        </authorList>
    </citation>
    <scope>NUCLEOTIDE SEQUENCE [LARGE SCALE GENOMIC DNA]</scope>
    <source>
        <strain evidence="4">R-7</strain>
    </source>
</reference>
<dbReference type="EMBL" id="JAUYVI010000004">
    <property type="protein sequence ID" value="MDQ7248510.1"/>
    <property type="molecule type" value="Genomic_DNA"/>
</dbReference>
<dbReference type="Proteomes" id="UP001230156">
    <property type="component" value="Unassembled WGS sequence"/>
</dbReference>
<feature type="transmembrane region" description="Helical" evidence="1">
    <location>
        <begin position="119"/>
        <end position="135"/>
    </location>
</feature>
<keyword evidence="3" id="KW-0378">Hydrolase</keyword>
<feature type="transmembrane region" description="Helical" evidence="1">
    <location>
        <begin position="76"/>
        <end position="99"/>
    </location>
</feature>
<keyword evidence="1" id="KW-0812">Transmembrane</keyword>
<comment type="caution">
    <text evidence="3">The sequence shown here is derived from an EMBL/GenBank/DDBJ whole genome shotgun (WGS) entry which is preliminary data.</text>
</comment>
<keyword evidence="1" id="KW-1133">Transmembrane helix</keyword>
<organism evidence="3 4">
    <name type="scientific">Dongia sedimenti</name>
    <dbReference type="NCBI Taxonomy" id="3064282"/>
    <lineage>
        <taxon>Bacteria</taxon>
        <taxon>Pseudomonadati</taxon>
        <taxon>Pseudomonadota</taxon>
        <taxon>Alphaproteobacteria</taxon>
        <taxon>Rhodospirillales</taxon>
        <taxon>Dongiaceae</taxon>
        <taxon>Dongia</taxon>
    </lineage>
</organism>
<dbReference type="EC" id="3.4.-.-" evidence="3"/>